<reference evidence="4" key="2">
    <citation type="submission" date="2025-08" db="UniProtKB">
        <authorList>
            <consortium name="RefSeq"/>
        </authorList>
    </citation>
    <scope>IDENTIFICATION</scope>
    <source>
        <tissue evidence="4">Leaf</tissue>
    </source>
</reference>
<dbReference type="Pfam" id="PF03372">
    <property type="entry name" value="Exo_endo_phos"/>
    <property type="match status" value="1"/>
</dbReference>
<dbReference type="PROSITE" id="PS00726">
    <property type="entry name" value="AP_NUCLEASE_F1_1"/>
    <property type="match status" value="1"/>
</dbReference>
<protein>
    <submittedName>
        <fullName evidence="4">Uncharacterized protein LOC104222183</fullName>
    </submittedName>
</protein>
<proteinExistence type="predicted"/>
<keyword evidence="3" id="KW-1185">Reference proteome</keyword>
<evidence type="ECO:0000256" key="1">
    <source>
        <dbReference type="SAM" id="MobiDB-lite"/>
    </source>
</evidence>
<dbReference type="Proteomes" id="UP000189701">
    <property type="component" value="Unplaced"/>
</dbReference>
<dbReference type="GO" id="GO:0003677">
    <property type="term" value="F:DNA binding"/>
    <property type="evidence" value="ECO:0007669"/>
    <property type="project" value="InterPro"/>
</dbReference>
<dbReference type="eggNOG" id="KOG1075">
    <property type="taxonomic scope" value="Eukaryota"/>
</dbReference>
<dbReference type="PANTHER" id="PTHR33710:SF71">
    <property type="entry name" value="ENDONUCLEASE_EXONUCLEASE_PHOSPHATASE DOMAIN-CONTAINING PROTEIN"/>
    <property type="match status" value="1"/>
</dbReference>
<reference evidence="3" key="1">
    <citation type="journal article" date="2013" name="Genome Biol.">
        <title>Reference genomes and transcriptomes of Nicotiana sylvestris and Nicotiana tomentosiformis.</title>
        <authorList>
            <person name="Sierro N."/>
            <person name="Battey J.N."/>
            <person name="Ouadi S."/>
            <person name="Bovet L."/>
            <person name="Goepfert S."/>
            <person name="Bakaher N."/>
            <person name="Peitsch M.C."/>
            <person name="Ivanov N.V."/>
        </authorList>
    </citation>
    <scope>NUCLEOTIDE SEQUENCE [LARGE SCALE GENOMIC DNA]</scope>
</reference>
<evidence type="ECO:0000313" key="4">
    <source>
        <dbReference type="RefSeq" id="XP_009771676.1"/>
    </source>
</evidence>
<dbReference type="STRING" id="4096.A0A1U7W388"/>
<evidence type="ECO:0000259" key="2">
    <source>
        <dbReference type="Pfam" id="PF03372"/>
    </source>
</evidence>
<dbReference type="InterPro" id="IPR005135">
    <property type="entry name" value="Endo/exonuclease/phosphatase"/>
</dbReference>
<sequence length="439" mass="52070">MLKACKASGVNIEGFEHEIMGIILRMDQKRQMQLQKQKSPGKEKRRGKKKQEARNRTGKTEMGPKLRGWNVWELNEVDKRTTTSSLIKKWKPDIVCLQETKIEEFPVSWIRQIWGNRWVEWAELKSVGNSGGIIILWDKRQWANRDTHQGVYGPHTNPEREELWLELAAIRSIWNEQWVIGGDFNVCRYESERYNCVRRSRAMVSFSDIIQDLVIIDLPLQGAYYTWFRGEDSLPALRIYRFLISPEWCDSFKAIKQLALLRVIFDHRPLLLECGDWEATPSYFKFENMWQVEGFIDKVKNWWQSYVIGGSPDFILVQKLRRLKADISNWNIEEFGRLETQKTKLLEELAMLEQTTENRTQTQVEKEKLMQIRVELQQIAKVEEVLWRQKSRCLWLKAGDRNTKFFQKVANSHKRNNYIDRLKIGEEITRTKNPSKLKS</sequence>
<gene>
    <name evidence="4" type="primary">LOC104222183</name>
</gene>
<dbReference type="PANTHER" id="PTHR33710">
    <property type="entry name" value="BNAC02G09200D PROTEIN"/>
    <property type="match status" value="1"/>
</dbReference>
<dbReference type="OrthoDB" id="1906115at2759"/>
<accession>A0A1U7W388</accession>
<feature type="compositionally biased region" description="Basic and acidic residues" evidence="1">
    <location>
        <begin position="50"/>
        <end position="63"/>
    </location>
</feature>
<dbReference type="GO" id="GO:0004519">
    <property type="term" value="F:endonuclease activity"/>
    <property type="evidence" value="ECO:0007669"/>
    <property type="project" value="InterPro"/>
</dbReference>
<feature type="region of interest" description="Disordered" evidence="1">
    <location>
        <begin position="31"/>
        <end position="63"/>
    </location>
</feature>
<feature type="domain" description="Endonuclease/exonuclease/phosphatase" evidence="2">
    <location>
        <begin position="69"/>
        <end position="252"/>
    </location>
</feature>
<dbReference type="Gene3D" id="3.60.10.10">
    <property type="entry name" value="Endonuclease/exonuclease/phosphatase"/>
    <property type="match status" value="1"/>
</dbReference>
<dbReference type="RefSeq" id="XP_009771676.1">
    <property type="nucleotide sequence ID" value="XM_009773374.1"/>
</dbReference>
<dbReference type="SUPFAM" id="SSF56219">
    <property type="entry name" value="DNase I-like"/>
    <property type="match status" value="1"/>
</dbReference>
<organism evidence="3 4">
    <name type="scientific">Nicotiana sylvestris</name>
    <name type="common">Wood tobacco</name>
    <name type="synonym">South American tobacco</name>
    <dbReference type="NCBI Taxonomy" id="4096"/>
    <lineage>
        <taxon>Eukaryota</taxon>
        <taxon>Viridiplantae</taxon>
        <taxon>Streptophyta</taxon>
        <taxon>Embryophyta</taxon>
        <taxon>Tracheophyta</taxon>
        <taxon>Spermatophyta</taxon>
        <taxon>Magnoliopsida</taxon>
        <taxon>eudicotyledons</taxon>
        <taxon>Gunneridae</taxon>
        <taxon>Pentapetalae</taxon>
        <taxon>asterids</taxon>
        <taxon>lamiids</taxon>
        <taxon>Solanales</taxon>
        <taxon>Solanaceae</taxon>
        <taxon>Nicotianoideae</taxon>
        <taxon>Nicotianeae</taxon>
        <taxon>Nicotiana</taxon>
    </lineage>
</organism>
<evidence type="ECO:0000313" key="3">
    <source>
        <dbReference type="Proteomes" id="UP000189701"/>
    </source>
</evidence>
<name>A0A1U7W388_NICSY</name>
<dbReference type="InterPro" id="IPR020847">
    <property type="entry name" value="AP_endonuclease_F1_BS"/>
</dbReference>
<dbReference type="GO" id="GO:0006281">
    <property type="term" value="P:DNA repair"/>
    <property type="evidence" value="ECO:0007669"/>
    <property type="project" value="InterPro"/>
</dbReference>
<dbReference type="InterPro" id="IPR036691">
    <property type="entry name" value="Endo/exonu/phosph_ase_sf"/>
</dbReference>
<dbReference type="AlphaFoldDB" id="A0A1U7W388"/>